<accession>A0A1I5AH89</accession>
<dbReference type="EMBL" id="FOUZ01000017">
    <property type="protein sequence ID" value="SFN61866.1"/>
    <property type="molecule type" value="Genomic_DNA"/>
</dbReference>
<proteinExistence type="predicted"/>
<dbReference type="PANTHER" id="PTHR36166">
    <property type="entry name" value="CHROMOSOME 9, WHOLE GENOME SHOTGUN SEQUENCE"/>
    <property type="match status" value="1"/>
</dbReference>
<dbReference type="InterPro" id="IPR019587">
    <property type="entry name" value="Polyketide_cyclase/dehydratase"/>
</dbReference>
<keyword evidence="2" id="KW-1185">Reference proteome</keyword>
<evidence type="ECO:0008006" key="3">
    <source>
        <dbReference type="Google" id="ProtNLM"/>
    </source>
</evidence>
<dbReference type="Pfam" id="PF10604">
    <property type="entry name" value="Polyketide_cyc2"/>
    <property type="match status" value="1"/>
</dbReference>
<dbReference type="InterPro" id="IPR023393">
    <property type="entry name" value="START-like_dom_sf"/>
</dbReference>
<organism evidence="1 2">
    <name type="scientific">Algoriella xinjiangensis</name>
    <dbReference type="NCBI Taxonomy" id="684065"/>
    <lineage>
        <taxon>Bacteria</taxon>
        <taxon>Pseudomonadati</taxon>
        <taxon>Bacteroidota</taxon>
        <taxon>Flavobacteriia</taxon>
        <taxon>Flavobacteriales</taxon>
        <taxon>Weeksellaceae</taxon>
        <taxon>Algoriella</taxon>
    </lineage>
</organism>
<dbReference type="RefSeq" id="WP_092909932.1">
    <property type="nucleotide sequence ID" value="NZ_FOUZ01000017.1"/>
</dbReference>
<dbReference type="OrthoDB" id="191189at2"/>
<dbReference type="PANTHER" id="PTHR36166:SF1">
    <property type="entry name" value="SRPBCC DOMAIN-CONTAINING PROTEIN"/>
    <property type="match status" value="1"/>
</dbReference>
<protein>
    <recommendedName>
        <fullName evidence="3">Polyketide cyclase / dehydrase and lipid transport</fullName>
    </recommendedName>
</protein>
<gene>
    <name evidence="1" type="ORF">SAMN05421738_1175</name>
</gene>
<reference evidence="2" key="1">
    <citation type="submission" date="2016-10" db="EMBL/GenBank/DDBJ databases">
        <authorList>
            <person name="Varghese N."/>
            <person name="Submissions S."/>
        </authorList>
    </citation>
    <scope>NUCLEOTIDE SEQUENCE [LARGE SCALE GENOMIC DNA]</scope>
    <source>
        <strain evidence="2">XJ109</strain>
    </source>
</reference>
<name>A0A1I5AH89_9FLAO</name>
<sequence>MAKLIKTEILIHAKPEKIWEILTDFQKYPTWNPFITYIEGQMNIGNKIKVKIEPPEAKAMTFKPHVTAFETNKLMSWLGVLLFRGLFDGEHKFELIDNQDGTTTFIQSENFIGILVPLFAKQLDNSTKNGFIEMNKKLKELAENNNS</sequence>
<evidence type="ECO:0000313" key="1">
    <source>
        <dbReference type="EMBL" id="SFN61866.1"/>
    </source>
</evidence>
<evidence type="ECO:0000313" key="2">
    <source>
        <dbReference type="Proteomes" id="UP000199149"/>
    </source>
</evidence>
<dbReference type="Gene3D" id="3.30.530.20">
    <property type="match status" value="1"/>
</dbReference>
<dbReference type="SUPFAM" id="SSF55961">
    <property type="entry name" value="Bet v1-like"/>
    <property type="match status" value="1"/>
</dbReference>
<dbReference type="Proteomes" id="UP000199149">
    <property type="component" value="Unassembled WGS sequence"/>
</dbReference>
<dbReference type="AlphaFoldDB" id="A0A1I5AH89"/>
<dbReference type="CDD" id="cd07822">
    <property type="entry name" value="SRPBCC_4"/>
    <property type="match status" value="1"/>
</dbReference>